<evidence type="ECO:0000313" key="7">
    <source>
        <dbReference type="EMBL" id="CAJ0590854.1"/>
    </source>
</evidence>
<organism evidence="7 8">
    <name type="scientific">Cylicocyclus nassatus</name>
    <name type="common">Nematode worm</name>
    <dbReference type="NCBI Taxonomy" id="53992"/>
    <lineage>
        <taxon>Eukaryota</taxon>
        <taxon>Metazoa</taxon>
        <taxon>Ecdysozoa</taxon>
        <taxon>Nematoda</taxon>
        <taxon>Chromadorea</taxon>
        <taxon>Rhabditida</taxon>
        <taxon>Rhabditina</taxon>
        <taxon>Rhabditomorpha</taxon>
        <taxon>Strongyloidea</taxon>
        <taxon>Strongylidae</taxon>
        <taxon>Cylicocyclus</taxon>
    </lineage>
</organism>
<dbReference type="AlphaFoldDB" id="A0AA36DQM6"/>
<feature type="domain" description="Tryptophan synthase beta chain-like PALP" evidence="6">
    <location>
        <begin position="52"/>
        <end position="157"/>
    </location>
</feature>
<dbReference type="Proteomes" id="UP001176961">
    <property type="component" value="Unassembled WGS sequence"/>
</dbReference>
<dbReference type="EMBL" id="CATQJL010000001">
    <property type="protein sequence ID" value="CAJ0590854.1"/>
    <property type="molecule type" value="Genomic_DNA"/>
</dbReference>
<comment type="caution">
    <text evidence="7">The sequence shown here is derived from an EMBL/GenBank/DDBJ whole genome shotgun (WGS) entry which is preliminary data.</text>
</comment>
<dbReference type="CDD" id="cd01562">
    <property type="entry name" value="Thr-dehyd"/>
    <property type="match status" value="1"/>
</dbReference>
<dbReference type="SUPFAM" id="SSF53686">
    <property type="entry name" value="Tryptophan synthase beta subunit-like PLP-dependent enzymes"/>
    <property type="match status" value="2"/>
</dbReference>
<keyword evidence="8" id="KW-1185">Reference proteome</keyword>
<dbReference type="Gene3D" id="3.40.50.1100">
    <property type="match status" value="3"/>
</dbReference>
<evidence type="ECO:0000256" key="5">
    <source>
        <dbReference type="ARBA" id="ARBA00042605"/>
    </source>
</evidence>
<keyword evidence="2" id="KW-0663">Pyridoxal phosphate</keyword>
<evidence type="ECO:0000259" key="6">
    <source>
        <dbReference type="Pfam" id="PF00291"/>
    </source>
</evidence>
<evidence type="ECO:0000256" key="2">
    <source>
        <dbReference type="ARBA" id="ARBA00022898"/>
    </source>
</evidence>
<evidence type="ECO:0000313" key="8">
    <source>
        <dbReference type="Proteomes" id="UP001176961"/>
    </source>
</evidence>
<comment type="cofactor">
    <cofactor evidence="1">
        <name>pyridoxal 5'-phosphate</name>
        <dbReference type="ChEBI" id="CHEBI:597326"/>
    </cofactor>
</comment>
<dbReference type="GO" id="GO:0006567">
    <property type="term" value="P:L-threonine catabolic process"/>
    <property type="evidence" value="ECO:0007669"/>
    <property type="project" value="TreeGrafter"/>
</dbReference>
<reference evidence="7" key="1">
    <citation type="submission" date="2023-07" db="EMBL/GenBank/DDBJ databases">
        <authorList>
            <consortium name="CYATHOMIX"/>
        </authorList>
    </citation>
    <scope>NUCLEOTIDE SEQUENCE</scope>
    <source>
        <strain evidence="7">N/A</strain>
    </source>
</reference>
<dbReference type="PANTHER" id="PTHR48078">
    <property type="entry name" value="THREONINE DEHYDRATASE, MITOCHONDRIAL-RELATED"/>
    <property type="match status" value="1"/>
</dbReference>
<dbReference type="GO" id="GO:0003941">
    <property type="term" value="F:L-serine ammonia-lyase activity"/>
    <property type="evidence" value="ECO:0007669"/>
    <property type="project" value="TreeGrafter"/>
</dbReference>
<proteinExistence type="predicted"/>
<accession>A0AA36DQM6</accession>
<evidence type="ECO:0000256" key="1">
    <source>
        <dbReference type="ARBA" id="ARBA00001933"/>
    </source>
</evidence>
<gene>
    <name evidence="7" type="ORF">CYNAS_LOCUS2837</name>
</gene>
<dbReference type="GO" id="GO:0006565">
    <property type="term" value="P:L-serine catabolic process"/>
    <property type="evidence" value="ECO:0007669"/>
    <property type="project" value="TreeGrafter"/>
</dbReference>
<feature type="domain" description="Tryptophan synthase beta chain-like PALP" evidence="6">
    <location>
        <begin position="159"/>
        <end position="416"/>
    </location>
</feature>
<protein>
    <recommendedName>
        <fullName evidence="4">L-serine deaminase</fullName>
    </recommendedName>
    <alternativeName>
        <fullName evidence="5">L-threonine dehydratase</fullName>
    </alternativeName>
</protein>
<evidence type="ECO:0000256" key="3">
    <source>
        <dbReference type="ARBA" id="ARBA00023239"/>
    </source>
</evidence>
<evidence type="ECO:0000256" key="4">
    <source>
        <dbReference type="ARBA" id="ARBA00041766"/>
    </source>
</evidence>
<dbReference type="GO" id="GO:0009097">
    <property type="term" value="P:isoleucine biosynthetic process"/>
    <property type="evidence" value="ECO:0007669"/>
    <property type="project" value="TreeGrafter"/>
</dbReference>
<dbReference type="InterPro" id="IPR001926">
    <property type="entry name" value="TrpB-like_PALP"/>
</dbReference>
<dbReference type="Pfam" id="PF00291">
    <property type="entry name" value="PALP"/>
    <property type="match status" value="2"/>
</dbReference>
<sequence>MLSRLRVSARIVIPLRFARTKPAVDLYRDPHSNPDSTKSLSLADIKESYDRIKDGIIRTDCKRSDYFSRIAGCEVYYKKESKQRTGSFKERGARNALLCLSVEDREKGVVVGSHGNYARAMAYHGNMLKVPITCVLPRYVTLRAISRCKEFGANVIVKRTGSFKERGARNALLCLSVEDREKGVVVGSHGNYARAMAYHGNMLKVPITCVLPRYVTLRAISRCKEFGANVIVKGKNVAEARKYAFDLAQEKGSHFIDGHDHIDVIAGAGTIALEIFEQLKEVDTILVPVGGGALLAGITTAVKEISPNTRIVGIETKASQCFTKALEKGKPVLVKSRTSLASSLAFPRAGYNSFNIVKDKVDIVSVKEHYIALAQLRMLEQHKIAVEGGGAVGFAALLSDQVKAKPGAKVVTILSGGNVDCTVLGHSIEKGLLADDRLVLVDVFMPDQAGAVCELLDITAKTGANVKDISMDHIFHHFGVFTIKLTYIAETRGREHSLELQRILSQRYQDDLVFYMKETKRAV</sequence>
<keyword evidence="3" id="KW-0456">Lyase</keyword>
<dbReference type="InterPro" id="IPR050147">
    <property type="entry name" value="Ser/Thr_Dehydratase"/>
</dbReference>
<dbReference type="GO" id="GO:0004794">
    <property type="term" value="F:threonine deaminase activity"/>
    <property type="evidence" value="ECO:0007669"/>
    <property type="project" value="TreeGrafter"/>
</dbReference>
<dbReference type="InterPro" id="IPR036052">
    <property type="entry name" value="TrpB-like_PALP_sf"/>
</dbReference>
<dbReference type="PANTHER" id="PTHR48078:SF19">
    <property type="entry name" value="ACT DOMAIN-CONTAINING PROTEIN"/>
    <property type="match status" value="1"/>
</dbReference>
<name>A0AA36DQM6_CYLNA</name>